<dbReference type="AlphaFoldDB" id="A0A7D7U524"/>
<feature type="transmembrane region" description="Helical" evidence="1">
    <location>
        <begin position="93"/>
        <end position="112"/>
    </location>
</feature>
<evidence type="ECO:0000256" key="1">
    <source>
        <dbReference type="SAM" id="Phobius"/>
    </source>
</evidence>
<keyword evidence="3" id="KW-1185">Reference proteome</keyword>
<feature type="transmembrane region" description="Helical" evidence="1">
    <location>
        <begin position="28"/>
        <end position="48"/>
    </location>
</feature>
<proteinExistence type="predicted"/>
<gene>
    <name evidence="2" type="ORF">H3143_00915</name>
</gene>
<organism evidence="2 3">
    <name type="scientific">Mycoplasma tullyi</name>
    <dbReference type="NCBI Taxonomy" id="1612150"/>
    <lineage>
        <taxon>Bacteria</taxon>
        <taxon>Bacillati</taxon>
        <taxon>Mycoplasmatota</taxon>
        <taxon>Mollicutes</taxon>
        <taxon>Mycoplasmataceae</taxon>
        <taxon>Mycoplasma</taxon>
    </lineage>
</organism>
<protein>
    <submittedName>
        <fullName evidence="2">Uncharacterized protein</fullName>
    </submittedName>
</protein>
<sequence length="261" mass="29289">MFNKQFISNSFLQQEAGFVKKAFLKSHLYAGIAFLLSFFAALIITTVAQRTGLNNSLGFLVASSVSLVAGFLIVIFSSFWLSVHRSMGTLISTYVITWALLTFGLSGVLLSVGQYNDIQGLQGLDFTQINTALLIVGVVYIVTSFLGYKMSNKAGFRLSKFLFVLFIVSTALIIIMNIVFIFAFNQGVFSLYFLIITIVSLVFSVLSLILSSFMTRKIAESIQLSDNEQLINNFIAYTSFILFFRLFILFIDILRLMSFRR</sequence>
<evidence type="ECO:0000313" key="2">
    <source>
        <dbReference type="EMBL" id="QMT98690.1"/>
    </source>
</evidence>
<feature type="transmembrane region" description="Helical" evidence="1">
    <location>
        <begin position="132"/>
        <end position="149"/>
    </location>
</feature>
<keyword evidence="1" id="KW-1133">Transmembrane helix</keyword>
<reference evidence="2 3" key="1">
    <citation type="journal article" date="2017" name="Int. J. Syst. Evol. Microbiol.">
        <title>Mycoplasma tullyi sp. nov., isolated from penguins of the genus Spheniscus.</title>
        <authorList>
            <person name="Yavari C.A."/>
            <person name="Ramirez A.S."/>
            <person name="Nicholas R.A.J."/>
            <person name="Radford A.D."/>
            <person name="Darby A.C."/>
            <person name="Bradbury J.M."/>
        </authorList>
    </citation>
    <scope>NUCLEOTIDE SEQUENCE [LARGE SCALE GENOMIC DNA]</scope>
    <source>
        <strain evidence="2 3">56A97T</strain>
    </source>
</reference>
<dbReference type="Proteomes" id="UP000514704">
    <property type="component" value="Chromosome"/>
</dbReference>
<feature type="transmembrane region" description="Helical" evidence="1">
    <location>
        <begin position="161"/>
        <end position="184"/>
    </location>
</feature>
<feature type="transmembrane region" description="Helical" evidence="1">
    <location>
        <begin position="234"/>
        <end position="257"/>
    </location>
</feature>
<name>A0A7D7U524_9MOLU</name>
<evidence type="ECO:0000313" key="3">
    <source>
        <dbReference type="Proteomes" id="UP000514704"/>
    </source>
</evidence>
<dbReference type="KEGG" id="mtuy:H3143_00915"/>
<dbReference type="EMBL" id="CP059674">
    <property type="protein sequence ID" value="QMT98690.1"/>
    <property type="molecule type" value="Genomic_DNA"/>
</dbReference>
<feature type="transmembrane region" description="Helical" evidence="1">
    <location>
        <begin position="190"/>
        <end position="213"/>
    </location>
</feature>
<dbReference type="RefSeq" id="WP_182078963.1">
    <property type="nucleotide sequence ID" value="NZ_CP059674.1"/>
</dbReference>
<keyword evidence="1" id="KW-0812">Transmembrane</keyword>
<feature type="transmembrane region" description="Helical" evidence="1">
    <location>
        <begin position="60"/>
        <end position="81"/>
    </location>
</feature>
<keyword evidence="1" id="KW-0472">Membrane</keyword>
<accession>A0A7D7U524</accession>